<evidence type="ECO:0000256" key="2">
    <source>
        <dbReference type="ARBA" id="ARBA00022630"/>
    </source>
</evidence>
<dbReference type="InterPro" id="IPR036188">
    <property type="entry name" value="FAD/NAD-bd_sf"/>
</dbReference>
<dbReference type="InterPro" id="IPR020946">
    <property type="entry name" value="Flavin_mOase-like"/>
</dbReference>
<evidence type="ECO:0000256" key="5">
    <source>
        <dbReference type="SAM" id="MobiDB-lite"/>
    </source>
</evidence>
<evidence type="ECO:0000313" key="7">
    <source>
        <dbReference type="Proteomes" id="UP001497383"/>
    </source>
</evidence>
<accession>A0ABP0ZSI3</accession>
<dbReference type="Proteomes" id="UP001497383">
    <property type="component" value="Chromosome 4"/>
</dbReference>
<gene>
    <name evidence="6" type="ORF">LODBEIA_P34040</name>
</gene>
<sequence>MSLPKIDSVAIIGAGPAGLSTLYEFLHTNKDGTSTLVRDQTQPSKSDFARSTDPAFGKVVVFEQKAHAGGIWAPYSARADLDIPPQDILNTEKYSDPSYIRPRQDVVTGGTLADPVVQETSQVADELRWSRSGVFPFLYTNIPQRFTRFSYLPLEEEYFDEQRKIFPFLTQQELSARFGAFVEREKLGEFIRVNSTVESVVKNNQTGKWVVSVRESHNDEHSGHHEDRWYSEEFDAVVVANGHYTVPYIPHIPGLAEYNVNFPDRLIHAKSFRTTDEFKNKDVLVVGGGISTANVLQYVVPVAKSTTNSKRGKHLVFKYINDALVSEGIDPKPLIERVDPQTGVFYFGDGTNGKFDKVLFSTGYHYHFPFFQNDQEYLQLVNPGNLSRVGGLYLNTFSQVDPTLGAVGITVSQLNFHTIEASSSALAGVWSGRHQLPPVEEQKKWEDELVAERGDSLFFHYFNQYEARQYIDWLKGFFPGGRYDPLIDDGVFVGEIETVGGDKLEKLFYGLKEQRVAIEETNDQGSPWKEGETRQDSANADLAKSVEKNLKINEEASSAAVYA</sequence>
<dbReference type="InterPro" id="IPR050346">
    <property type="entry name" value="FMO-like"/>
</dbReference>
<keyword evidence="2" id="KW-0285">Flavoprotein</keyword>
<dbReference type="GeneID" id="92208600"/>
<dbReference type="Pfam" id="PF00743">
    <property type="entry name" value="FMO-like"/>
    <property type="match status" value="1"/>
</dbReference>
<dbReference type="RefSeq" id="XP_066830342.1">
    <property type="nucleotide sequence ID" value="XM_066973511.1"/>
</dbReference>
<dbReference type="EMBL" id="OZ022408">
    <property type="protein sequence ID" value="CAK9439180.1"/>
    <property type="molecule type" value="Genomic_DNA"/>
</dbReference>
<dbReference type="Gene3D" id="3.50.50.60">
    <property type="entry name" value="FAD/NAD(P)-binding domain"/>
    <property type="match status" value="2"/>
</dbReference>
<keyword evidence="4" id="KW-0560">Oxidoreductase</keyword>
<evidence type="ECO:0000313" key="6">
    <source>
        <dbReference type="EMBL" id="CAK9439180.1"/>
    </source>
</evidence>
<feature type="region of interest" description="Disordered" evidence="5">
    <location>
        <begin position="520"/>
        <end position="540"/>
    </location>
</feature>
<dbReference type="PANTHER" id="PTHR23023">
    <property type="entry name" value="DIMETHYLANILINE MONOOXYGENASE"/>
    <property type="match status" value="1"/>
</dbReference>
<dbReference type="SUPFAM" id="SSF51905">
    <property type="entry name" value="FAD/NAD(P)-binding domain"/>
    <property type="match status" value="2"/>
</dbReference>
<protein>
    <recommendedName>
        <fullName evidence="8">FAD/NAD(P)-binding domain-containing protein</fullName>
    </recommendedName>
</protein>
<evidence type="ECO:0008006" key="8">
    <source>
        <dbReference type="Google" id="ProtNLM"/>
    </source>
</evidence>
<evidence type="ECO:0000256" key="3">
    <source>
        <dbReference type="ARBA" id="ARBA00022827"/>
    </source>
</evidence>
<proteinExistence type="inferred from homology"/>
<organism evidence="6 7">
    <name type="scientific">Lodderomyces beijingensis</name>
    <dbReference type="NCBI Taxonomy" id="1775926"/>
    <lineage>
        <taxon>Eukaryota</taxon>
        <taxon>Fungi</taxon>
        <taxon>Dikarya</taxon>
        <taxon>Ascomycota</taxon>
        <taxon>Saccharomycotina</taxon>
        <taxon>Pichiomycetes</taxon>
        <taxon>Debaryomycetaceae</taxon>
        <taxon>Candida/Lodderomyces clade</taxon>
        <taxon>Lodderomyces</taxon>
    </lineage>
</organism>
<reference evidence="6 7" key="1">
    <citation type="submission" date="2024-03" db="EMBL/GenBank/DDBJ databases">
        <authorList>
            <person name="Brejova B."/>
        </authorList>
    </citation>
    <scope>NUCLEOTIDE SEQUENCE [LARGE SCALE GENOMIC DNA]</scope>
    <source>
        <strain evidence="6 7">CBS 14171</strain>
    </source>
</reference>
<keyword evidence="7" id="KW-1185">Reference proteome</keyword>
<name>A0ABP0ZSI3_9ASCO</name>
<keyword evidence="3" id="KW-0274">FAD</keyword>
<comment type="similarity">
    <text evidence="1">Belongs to the FMO family.</text>
</comment>
<evidence type="ECO:0000256" key="1">
    <source>
        <dbReference type="ARBA" id="ARBA00009183"/>
    </source>
</evidence>
<evidence type="ECO:0000256" key="4">
    <source>
        <dbReference type="ARBA" id="ARBA00023002"/>
    </source>
</evidence>